<dbReference type="PROSITE" id="PS51068">
    <property type="entry name" value="FPG_CAT"/>
    <property type="match status" value="1"/>
</dbReference>
<dbReference type="InterPro" id="IPR012319">
    <property type="entry name" value="FPG_cat"/>
</dbReference>
<keyword evidence="3" id="KW-1185">Reference proteome</keyword>
<dbReference type="Pfam" id="PF01149">
    <property type="entry name" value="Fapy_DNA_glyco"/>
    <property type="match status" value="1"/>
</dbReference>
<proteinExistence type="predicted"/>
<dbReference type="InterPro" id="IPR035937">
    <property type="entry name" value="FPG_N"/>
</dbReference>
<reference evidence="2 3" key="1">
    <citation type="submission" date="2019-06" db="EMBL/GenBank/DDBJ databases">
        <title>Comparative genomics and metabolomics analyses of clavulanic acid producing Streptomyces species provides insight into specialized metabolism and evolution of beta-lactam biosynthetic gene clusters.</title>
        <authorList>
            <person name="Moore M.A."/>
            <person name="Cruz-Morales P."/>
            <person name="Barona Gomez F."/>
            <person name="Kapil T."/>
        </authorList>
    </citation>
    <scope>NUCLEOTIDE SEQUENCE [LARGE SCALE GENOMIC DNA]</scope>
    <source>
        <strain evidence="2 3">T-272</strain>
    </source>
</reference>
<dbReference type="EMBL" id="VDEQ01000408">
    <property type="protein sequence ID" value="MQS40143.1"/>
    <property type="molecule type" value="Genomic_DNA"/>
</dbReference>
<dbReference type="RefSeq" id="WP_323372531.1">
    <property type="nucleotide sequence ID" value="NZ_VDEQ01000408.1"/>
</dbReference>
<comment type="caution">
    <text evidence="2">The sequence shown here is derived from an EMBL/GenBank/DDBJ whole genome shotgun (WGS) entry which is preliminary data.</text>
</comment>
<organism evidence="2 3">
    <name type="scientific">Streptomyces katsurahamanus</name>
    <dbReference type="NCBI Taxonomy" id="2577098"/>
    <lineage>
        <taxon>Bacteria</taxon>
        <taxon>Bacillati</taxon>
        <taxon>Actinomycetota</taxon>
        <taxon>Actinomycetes</taxon>
        <taxon>Kitasatosporales</taxon>
        <taxon>Streptomycetaceae</taxon>
        <taxon>Streptomyces</taxon>
    </lineage>
</organism>
<protein>
    <submittedName>
        <fullName evidence="2">Fpg/Nei family DNA glycosylase</fullName>
    </submittedName>
</protein>
<feature type="domain" description="Formamidopyrimidine-DNA glycosylase catalytic" evidence="1">
    <location>
        <begin position="2"/>
        <end position="43"/>
    </location>
</feature>
<evidence type="ECO:0000259" key="1">
    <source>
        <dbReference type="PROSITE" id="PS51068"/>
    </source>
</evidence>
<name>A0ABW9P3S7_9ACTN</name>
<accession>A0ABW9P3S7</accession>
<dbReference type="Gene3D" id="3.20.190.10">
    <property type="entry name" value="MutM-like, N-terminal"/>
    <property type="match status" value="1"/>
</dbReference>
<evidence type="ECO:0000313" key="2">
    <source>
        <dbReference type="EMBL" id="MQS40143.1"/>
    </source>
</evidence>
<feature type="non-terminal residue" evidence="2">
    <location>
        <position position="43"/>
    </location>
</feature>
<evidence type="ECO:0000313" key="3">
    <source>
        <dbReference type="Proteomes" id="UP000460558"/>
    </source>
</evidence>
<dbReference type="Proteomes" id="UP000460558">
    <property type="component" value="Unassembled WGS sequence"/>
</dbReference>
<dbReference type="SUPFAM" id="SSF81624">
    <property type="entry name" value="N-terminal domain of MutM-like DNA repair proteins"/>
    <property type="match status" value="1"/>
</dbReference>
<gene>
    <name evidence="2" type="ORF">FFZ77_32525</name>
</gene>
<sequence>MPELPEVESLREFLGGRLVGQEIARVLPLAVSVLKTFDPPLSA</sequence>